<dbReference type="RefSeq" id="WP_305963688.1">
    <property type="nucleotide sequence ID" value="NZ_JAVAMQ010000010.1"/>
</dbReference>
<dbReference type="EMBL" id="JAVAMQ010000010">
    <property type="protein sequence ID" value="MDP5307838.1"/>
    <property type="molecule type" value="Genomic_DNA"/>
</dbReference>
<name>A0ABT9JDC8_9RHOB</name>
<dbReference type="PANTHER" id="PTHR33490:SF7">
    <property type="entry name" value="BLR2979 PROTEIN"/>
    <property type="match status" value="1"/>
</dbReference>
<evidence type="ECO:0000259" key="1">
    <source>
        <dbReference type="SMART" id="SM00460"/>
    </source>
</evidence>
<dbReference type="SMART" id="SM00460">
    <property type="entry name" value="TGc"/>
    <property type="match status" value="1"/>
</dbReference>
<dbReference type="Pfam" id="PF01841">
    <property type="entry name" value="Transglut_core"/>
    <property type="match status" value="1"/>
</dbReference>
<accession>A0ABT9JDC8</accession>
<dbReference type="Gene3D" id="3.10.620.30">
    <property type="match status" value="1"/>
</dbReference>
<feature type="domain" description="Transglutaminase-like" evidence="1">
    <location>
        <begin position="176"/>
        <end position="247"/>
    </location>
</feature>
<protein>
    <submittedName>
        <fullName evidence="2">Transglutaminase family protein</fullName>
    </submittedName>
</protein>
<dbReference type="InterPro" id="IPR013589">
    <property type="entry name" value="Bac_transglu_N"/>
</dbReference>
<proteinExistence type="predicted"/>
<organism evidence="2 3">
    <name type="scientific">Paracoccus spongiarum</name>
    <dbReference type="NCBI Taxonomy" id="3064387"/>
    <lineage>
        <taxon>Bacteria</taxon>
        <taxon>Pseudomonadati</taxon>
        <taxon>Pseudomonadota</taxon>
        <taxon>Alphaproteobacteria</taxon>
        <taxon>Rhodobacterales</taxon>
        <taxon>Paracoccaceae</taxon>
        <taxon>Paracoccus</taxon>
    </lineage>
</organism>
<dbReference type="Proteomes" id="UP001224997">
    <property type="component" value="Unassembled WGS sequence"/>
</dbReference>
<keyword evidence="3" id="KW-1185">Reference proteome</keyword>
<dbReference type="Pfam" id="PF08379">
    <property type="entry name" value="Bact_transglu_N"/>
    <property type="match status" value="1"/>
</dbReference>
<dbReference type="InterPro" id="IPR002931">
    <property type="entry name" value="Transglutaminase-like"/>
</dbReference>
<sequence>MRYRLRLTIRHDFRRPIGAGRQLLRICPRDIPGLQQVLRCHVAADPEPLEEAWFRDFFGNEVIELVLPAGLSSLRFDMTAQILRHSTSSSLDLSAPLPRLGEELAEITDLGPDSPHHFLAASPHIPAVPEITAFAARSSRDAGTACAAVEQLGHALHRIMRFDPEATEVDTPIATAFAGRHGVCQDFSQIMIAALRSLGIPAAYVSGFLRTLPPPGRPRLEGADAMHAWVRAWTGIEAGWVEFDPTNACFVSADHVTIGYGRDYSDTAPVTGMMRLVGSQTGTHSVDLVEEAG</sequence>
<reference evidence="2 3" key="1">
    <citation type="submission" date="2023-08" db="EMBL/GenBank/DDBJ databases">
        <authorList>
            <person name="Park J.-S."/>
        </authorList>
    </citation>
    <scope>NUCLEOTIDE SEQUENCE [LARGE SCALE GENOMIC DNA]</scope>
    <source>
        <strain evidence="2 3">2205BS29-5</strain>
    </source>
</reference>
<dbReference type="InterPro" id="IPR038765">
    <property type="entry name" value="Papain-like_cys_pep_sf"/>
</dbReference>
<evidence type="ECO:0000313" key="2">
    <source>
        <dbReference type="EMBL" id="MDP5307838.1"/>
    </source>
</evidence>
<dbReference type="PANTHER" id="PTHR33490">
    <property type="entry name" value="BLR5614 PROTEIN-RELATED"/>
    <property type="match status" value="1"/>
</dbReference>
<dbReference type="SUPFAM" id="SSF54001">
    <property type="entry name" value="Cysteine proteinases"/>
    <property type="match status" value="1"/>
</dbReference>
<comment type="caution">
    <text evidence="2">The sequence shown here is derived from an EMBL/GenBank/DDBJ whole genome shotgun (WGS) entry which is preliminary data.</text>
</comment>
<gene>
    <name evidence="2" type="ORF">Q5Y72_12130</name>
</gene>
<evidence type="ECO:0000313" key="3">
    <source>
        <dbReference type="Proteomes" id="UP001224997"/>
    </source>
</evidence>